<comment type="caution">
    <text evidence="1">The sequence shown here is derived from an EMBL/GenBank/DDBJ whole genome shotgun (WGS) entry which is preliminary data.</text>
</comment>
<keyword evidence="2" id="KW-1185">Reference proteome</keyword>
<dbReference type="EMBL" id="JAIWIU010000069">
    <property type="protein sequence ID" value="MCA2016721.1"/>
    <property type="molecule type" value="Genomic_DNA"/>
</dbReference>
<name>A0ABS7YM08_9VIBR</name>
<evidence type="ECO:0000313" key="2">
    <source>
        <dbReference type="Proteomes" id="UP001199044"/>
    </source>
</evidence>
<dbReference type="Proteomes" id="UP001199044">
    <property type="component" value="Unassembled WGS sequence"/>
</dbReference>
<evidence type="ECO:0000313" key="1">
    <source>
        <dbReference type="EMBL" id="MCA2016721.1"/>
    </source>
</evidence>
<organism evidence="1 2">
    <name type="scientific">Vibrio tritonius</name>
    <dbReference type="NCBI Taxonomy" id="1435069"/>
    <lineage>
        <taxon>Bacteria</taxon>
        <taxon>Pseudomonadati</taxon>
        <taxon>Pseudomonadota</taxon>
        <taxon>Gammaproteobacteria</taxon>
        <taxon>Vibrionales</taxon>
        <taxon>Vibrionaceae</taxon>
        <taxon>Vibrio</taxon>
    </lineage>
</organism>
<protein>
    <submittedName>
        <fullName evidence="1">Transporter</fullName>
    </submittedName>
</protein>
<gene>
    <name evidence="1" type="ORF">LDJ79_11410</name>
</gene>
<accession>A0ABS7YM08</accession>
<proteinExistence type="predicted"/>
<reference evidence="2" key="1">
    <citation type="submission" date="2023-07" db="EMBL/GenBank/DDBJ databases">
        <title>Molecular identification of indigenous halophilic bacteria isolated from red sea cost, biodegradation of synthetic dyes and assessment of degraded metabolite toxicity.</title>
        <authorList>
            <person name="Chaieb K."/>
            <person name="Altayb H.N."/>
        </authorList>
    </citation>
    <scope>NUCLEOTIDE SEQUENCE [LARGE SCALE GENOMIC DNA]</scope>
    <source>
        <strain evidence="2">K20</strain>
    </source>
</reference>
<dbReference type="RefSeq" id="WP_068713951.1">
    <property type="nucleotide sequence ID" value="NZ_AP014635.1"/>
</dbReference>
<sequence length="133" mass="15168">MEEHKKINATFDYTSFLGASCTKKWTFADVLGSLYPLSGAMVKHVPNSQKDPEERLWDIALDRLSSRRSDESNLINLFRLARQEGIDQIKLIMPYALEEQQIDIIEQKGKVRIHCSASDEFVVEVSSHLEAAE</sequence>